<gene>
    <name evidence="5" type="ORF">EVA_04550</name>
</gene>
<dbReference type="GO" id="GO:0005524">
    <property type="term" value="F:ATP binding"/>
    <property type="evidence" value="ECO:0007669"/>
    <property type="project" value="UniProtKB-KW"/>
</dbReference>
<dbReference type="InterPro" id="IPR027417">
    <property type="entry name" value="P-loop_NTPase"/>
</dbReference>
<dbReference type="PANTHER" id="PTHR43392:SF2">
    <property type="entry name" value="AAA-TYPE ATPASE FAMILY PROTEIN _ ANKYRIN REPEAT FAMILY PROTEIN"/>
    <property type="match status" value="1"/>
</dbReference>
<keyword evidence="2" id="KW-0547">Nucleotide-binding</keyword>
<dbReference type="InterPro" id="IPR003959">
    <property type="entry name" value="ATPase_AAA_core"/>
</dbReference>
<comment type="caution">
    <text evidence="5">The sequence shown here is derived from an EMBL/GenBank/DDBJ whole genome shotgun (WGS) entry which is preliminary data.</text>
</comment>
<dbReference type="FunFam" id="3.40.50.300:FF:000216">
    <property type="entry name" value="Type VII secretion ATPase EccA"/>
    <property type="match status" value="1"/>
</dbReference>
<evidence type="ECO:0000256" key="1">
    <source>
        <dbReference type="ARBA" id="ARBA00010378"/>
    </source>
</evidence>
<evidence type="ECO:0000313" key="5">
    <source>
        <dbReference type="EMBL" id="EJX07341.1"/>
    </source>
</evidence>
<accession>J9D3V3</accession>
<reference evidence="5" key="1">
    <citation type="journal article" date="2012" name="PLoS ONE">
        <title>Gene sets for utilization of primary and secondary nutrition supplies in the distal gut of endangered iberian lynx.</title>
        <authorList>
            <person name="Alcaide M."/>
            <person name="Messina E."/>
            <person name="Richter M."/>
            <person name="Bargiela R."/>
            <person name="Peplies J."/>
            <person name="Huws S.A."/>
            <person name="Newbold C.J."/>
            <person name="Golyshin P.N."/>
            <person name="Simon M.A."/>
            <person name="Lopez G."/>
            <person name="Yakimov M.M."/>
            <person name="Ferrer M."/>
        </authorList>
    </citation>
    <scope>NUCLEOTIDE SEQUENCE</scope>
</reference>
<dbReference type="Gene3D" id="3.40.50.300">
    <property type="entry name" value="P-loop containing nucleotide triphosphate hydrolases"/>
    <property type="match status" value="1"/>
</dbReference>
<dbReference type="AlphaFoldDB" id="J9D3V3"/>
<dbReference type="InterPro" id="IPR000641">
    <property type="entry name" value="CbxX/CfxQ"/>
</dbReference>
<keyword evidence="3" id="KW-0067">ATP-binding</keyword>
<protein>
    <submittedName>
        <fullName evidence="5">Stage V sporulation protein K</fullName>
    </submittedName>
</protein>
<evidence type="ECO:0000256" key="2">
    <source>
        <dbReference type="ARBA" id="ARBA00022741"/>
    </source>
</evidence>
<dbReference type="PRINTS" id="PR00819">
    <property type="entry name" value="CBXCFQXSUPER"/>
</dbReference>
<dbReference type="Pfam" id="PF00004">
    <property type="entry name" value="AAA"/>
    <property type="match status" value="1"/>
</dbReference>
<sequence>MEALSPQHPLLSTIHQASKAKNANLTIVLVFNNNQWNNWYKQAPKWITTLPNNRRIHLGEPSKAEQAYLLLDAIQQSELKFNHQMQSIALQKFWQQWETYQLDNWRDYDEWITMGVIPAMRARLNLHSNAPVASYKVTPNDLQMENYWQGLVTTQHHLENELQNEFKQFEAVMKDLHDMVGLQSIKSKLYDLFTLQMFYKRRRTMGLPCTKQAPRHLIFTGNPGTGKTTVARMIGKIYHQLGLLETDEVIVTERGKLVGQHIGQTEDIVNEILERSKGKVLFIDEAYTLCDTRNNRIDFGYRVVESLLTTLADENENRVIILAGYQDEMQQLLDANKGLESRFSYHFHFEDYTREELLQIAERKLAAEQYVLTPEAYSACQKVIEQALAHQSNKKFGNARWVNQWISNQVLPAMAKRVMQNQQNQDKQLFTLILAEDIAQTLDIDQPITKPQRKIGFTA</sequence>
<dbReference type="CDD" id="cd00009">
    <property type="entry name" value="AAA"/>
    <property type="match status" value="1"/>
</dbReference>
<dbReference type="SMART" id="SM00382">
    <property type="entry name" value="AAA"/>
    <property type="match status" value="1"/>
</dbReference>
<dbReference type="InterPro" id="IPR041627">
    <property type="entry name" value="AAA_lid_6"/>
</dbReference>
<comment type="similarity">
    <text evidence="1">Belongs to the CbxX/CfxQ family.</text>
</comment>
<evidence type="ECO:0000259" key="4">
    <source>
        <dbReference type="SMART" id="SM00382"/>
    </source>
</evidence>
<dbReference type="GO" id="GO:0016887">
    <property type="term" value="F:ATP hydrolysis activity"/>
    <property type="evidence" value="ECO:0007669"/>
    <property type="project" value="InterPro"/>
</dbReference>
<dbReference type="InterPro" id="IPR050773">
    <property type="entry name" value="CbxX/CfxQ_RuBisCO_ESX"/>
</dbReference>
<proteinExistence type="inferred from homology"/>
<feature type="domain" description="AAA+ ATPase" evidence="4">
    <location>
        <begin position="213"/>
        <end position="353"/>
    </location>
</feature>
<dbReference type="Pfam" id="PF17866">
    <property type="entry name" value="AAA_lid_6"/>
    <property type="match status" value="1"/>
</dbReference>
<name>J9D3V3_9ZZZZ</name>
<dbReference type="InterPro" id="IPR003593">
    <property type="entry name" value="AAA+_ATPase"/>
</dbReference>
<dbReference type="SUPFAM" id="SSF52540">
    <property type="entry name" value="P-loop containing nucleoside triphosphate hydrolases"/>
    <property type="match status" value="1"/>
</dbReference>
<dbReference type="Gene3D" id="1.10.8.60">
    <property type="match status" value="1"/>
</dbReference>
<dbReference type="PANTHER" id="PTHR43392">
    <property type="entry name" value="AAA-TYPE ATPASE FAMILY PROTEIN / ANKYRIN REPEAT FAMILY PROTEIN"/>
    <property type="match status" value="1"/>
</dbReference>
<organism evidence="5">
    <name type="scientific">gut metagenome</name>
    <dbReference type="NCBI Taxonomy" id="749906"/>
    <lineage>
        <taxon>unclassified sequences</taxon>
        <taxon>metagenomes</taxon>
        <taxon>organismal metagenomes</taxon>
    </lineage>
</organism>
<dbReference type="EMBL" id="AMCI01000903">
    <property type="protein sequence ID" value="EJX07341.1"/>
    <property type="molecule type" value="Genomic_DNA"/>
</dbReference>
<evidence type="ECO:0000256" key="3">
    <source>
        <dbReference type="ARBA" id="ARBA00022840"/>
    </source>
</evidence>